<keyword evidence="1" id="KW-1133">Transmembrane helix</keyword>
<sequence>MRKMMRDVRMRGWIEAIAAAISGILLIVTLVWRDWIEEVFGVDPDQHSGALEWVIVALAACATLTFSLLARGEWRRAKALQPRTE</sequence>
<accession>A0ABS8E2R5</accession>
<protein>
    <submittedName>
        <fullName evidence="2">ABC transporter permease</fullName>
    </submittedName>
</protein>
<keyword evidence="3" id="KW-1185">Reference proteome</keyword>
<evidence type="ECO:0000313" key="2">
    <source>
        <dbReference type="EMBL" id="MCC0094589.1"/>
    </source>
</evidence>
<evidence type="ECO:0000256" key="1">
    <source>
        <dbReference type="SAM" id="Phobius"/>
    </source>
</evidence>
<reference evidence="2 3" key="1">
    <citation type="submission" date="2021-08" db="EMBL/GenBank/DDBJ databases">
        <title>Genomic Architecture of Streptomyces flavotricini NGL1 and Streptomyces erythrochromogenes HMS4 With Differential Plant Beneficial attributes and laccase production capabilities.</title>
        <authorList>
            <person name="Salwan R."/>
            <person name="Kaur R."/>
            <person name="Sharma V."/>
        </authorList>
    </citation>
    <scope>NUCLEOTIDE SEQUENCE [LARGE SCALE GENOMIC DNA]</scope>
    <source>
        <strain evidence="2 3">NGL1</strain>
    </source>
</reference>
<dbReference type="EMBL" id="JAINUL010000001">
    <property type="protein sequence ID" value="MCC0094589.1"/>
    <property type="molecule type" value="Genomic_DNA"/>
</dbReference>
<feature type="transmembrane region" description="Helical" evidence="1">
    <location>
        <begin position="12"/>
        <end position="33"/>
    </location>
</feature>
<keyword evidence="1" id="KW-0472">Membrane</keyword>
<gene>
    <name evidence="2" type="ORF">K7B10_07290</name>
</gene>
<name>A0ABS8E2R5_9ACTN</name>
<dbReference type="Proteomes" id="UP001520654">
    <property type="component" value="Unassembled WGS sequence"/>
</dbReference>
<organism evidence="2 3">
    <name type="scientific">Streptomyces flavotricini</name>
    <dbReference type="NCBI Taxonomy" id="66888"/>
    <lineage>
        <taxon>Bacteria</taxon>
        <taxon>Bacillati</taxon>
        <taxon>Actinomycetota</taxon>
        <taxon>Actinomycetes</taxon>
        <taxon>Kitasatosporales</taxon>
        <taxon>Streptomycetaceae</taxon>
        <taxon>Streptomyces</taxon>
    </lineage>
</organism>
<proteinExistence type="predicted"/>
<evidence type="ECO:0000313" key="3">
    <source>
        <dbReference type="Proteomes" id="UP001520654"/>
    </source>
</evidence>
<feature type="transmembrane region" description="Helical" evidence="1">
    <location>
        <begin position="53"/>
        <end position="70"/>
    </location>
</feature>
<comment type="caution">
    <text evidence="2">The sequence shown here is derived from an EMBL/GenBank/DDBJ whole genome shotgun (WGS) entry which is preliminary data.</text>
</comment>
<keyword evidence="1" id="KW-0812">Transmembrane</keyword>